<dbReference type="Proteomes" id="UP000035268">
    <property type="component" value="Chromosome"/>
</dbReference>
<organism evidence="2 3">
    <name type="scientific">Kiritimatiella glycovorans</name>
    <dbReference type="NCBI Taxonomy" id="1307763"/>
    <lineage>
        <taxon>Bacteria</taxon>
        <taxon>Pseudomonadati</taxon>
        <taxon>Kiritimatiellota</taxon>
        <taxon>Kiritimatiellia</taxon>
        <taxon>Kiritimatiellales</taxon>
        <taxon>Kiritimatiellaceae</taxon>
        <taxon>Kiritimatiella</taxon>
    </lineage>
</organism>
<dbReference type="GO" id="GO:0016829">
    <property type="term" value="F:lyase activity"/>
    <property type="evidence" value="ECO:0007669"/>
    <property type="project" value="UniProtKB-KW"/>
</dbReference>
<keyword evidence="3" id="KW-1185">Reference proteome</keyword>
<dbReference type="Pfam" id="PF18998">
    <property type="entry name" value="Flg_new_2"/>
    <property type="match status" value="1"/>
</dbReference>
<feature type="domain" description="Bacterial repeat" evidence="1">
    <location>
        <begin position="405"/>
        <end position="470"/>
    </location>
</feature>
<evidence type="ECO:0000313" key="3">
    <source>
        <dbReference type="Proteomes" id="UP000035268"/>
    </source>
</evidence>
<dbReference type="EMBL" id="CP010904">
    <property type="protein sequence ID" value="AKJ63604.1"/>
    <property type="molecule type" value="Genomic_DNA"/>
</dbReference>
<dbReference type="InterPro" id="IPR011050">
    <property type="entry name" value="Pectin_lyase_fold/virulence"/>
</dbReference>
<evidence type="ECO:0000313" key="2">
    <source>
        <dbReference type="EMBL" id="AKJ63604.1"/>
    </source>
</evidence>
<accession>A0A0G3EHF4</accession>
<dbReference type="AlphaFoldDB" id="A0A0G3EHF4"/>
<dbReference type="KEGG" id="vbl:L21SP4_00323"/>
<gene>
    <name evidence="2" type="ORF">L21SP4_00323</name>
</gene>
<reference evidence="2 3" key="2">
    <citation type="journal article" date="2016" name="ISME J.">
        <title>Characterization of the first cultured representative of Verrucomicrobia subdivision 5 indicates the proposal of a novel phylum.</title>
        <authorList>
            <person name="Spring S."/>
            <person name="Bunk B."/>
            <person name="Sproer C."/>
            <person name="Schumann P."/>
            <person name="Rohde M."/>
            <person name="Tindall B.J."/>
            <person name="Klenk H.P."/>
        </authorList>
    </citation>
    <scope>NUCLEOTIDE SEQUENCE [LARGE SCALE GENOMIC DNA]</scope>
    <source>
        <strain evidence="2 3">L21-Fru-AB</strain>
    </source>
</reference>
<dbReference type="InterPro" id="IPR012334">
    <property type="entry name" value="Pectin_lyas_fold"/>
</dbReference>
<evidence type="ECO:0000259" key="1">
    <source>
        <dbReference type="Pfam" id="PF18998"/>
    </source>
</evidence>
<name>A0A0G3EHF4_9BACT</name>
<keyword evidence="2" id="KW-0456">Lyase</keyword>
<sequence length="599" mass="66214">MSQRNAEGAVAKSPTTQFRKPGAGPIAVLIAALCIPGALGEIDVTAPPYNAVPDDGRDDAPAFQAAFEDAVAAGAAVIRIPPGAYDLFSRVELYASTADLQIRGAGIGVTRLRSHNPEGILKMVFAQRSPIIAMRDFSFFAPRREAGVGIELYCPPGGNKQHHTFTARNIEFRSEDIAHDYYRGAFRLTGFWRPVFHSVVFGGPYGPPQEEEFMAHIGVELIDCPAPSFRHSYFWDLKTGVRLVGTSCRELEFLNSVAVECRNGIVFVPGDRHHSGARFSCSHINCEDSGIVLRNHYGFTIENCLMYHKHTGYNPEYIDIRLEDCFDGTIARTIFHQGNNFTRQMISGDANCRDIVLAGNIYNADGIPLEVRSGAHLLAVDSVDPPGTSNPGVTQRGAAQLRAWAIGDGTIDQSPDGTEFPAGTVVSLTAVPATGRRFLYWETPGGYSNDTTQINRTLDDDLTIFAVFEVDENRFTGWRDRWLPEYTNLNARMDDADADGHVNFAEYALGSDPSRAEKIPDARLHFARDDGALNLRLRRARERKDVRYGLQVSSDFSDWISPGQAASIEPIDDEHEWAIWGADTNNRVRLFRARITPTE</sequence>
<proteinExistence type="predicted"/>
<dbReference type="SUPFAM" id="SSF51126">
    <property type="entry name" value="Pectin lyase-like"/>
    <property type="match status" value="1"/>
</dbReference>
<reference evidence="3" key="1">
    <citation type="submission" date="2015-02" db="EMBL/GenBank/DDBJ databases">
        <title>Description and complete genome sequence of the first cultured representative of the subdivision 5 of the Verrucomicrobia phylum.</title>
        <authorList>
            <person name="Spring S."/>
            <person name="Bunk B."/>
            <person name="Sproer C."/>
            <person name="Klenk H.-P."/>
        </authorList>
    </citation>
    <scope>NUCLEOTIDE SEQUENCE [LARGE SCALE GENOMIC DNA]</scope>
    <source>
        <strain evidence="3">L21-Fru-AB</strain>
    </source>
</reference>
<protein>
    <submittedName>
        <fullName evidence="2">Pectate lyase superfamily protein</fullName>
    </submittedName>
</protein>
<dbReference type="InterPro" id="IPR044060">
    <property type="entry name" value="Bacterial_rp_domain"/>
</dbReference>
<dbReference type="Gene3D" id="2.160.20.10">
    <property type="entry name" value="Single-stranded right-handed beta-helix, Pectin lyase-like"/>
    <property type="match status" value="1"/>
</dbReference>